<sequence>MEDRKLFDGPFGEELIAHPFERALTSALLARFFHCAIGDVNDWFHRQH</sequence>
<proteinExistence type="predicted"/>
<dbReference type="AlphaFoldDB" id="A0A6J6DMN2"/>
<dbReference type="EMBL" id="CAEZSU010000222">
    <property type="protein sequence ID" value="CAB4563383.1"/>
    <property type="molecule type" value="Genomic_DNA"/>
</dbReference>
<organism evidence="1">
    <name type="scientific">freshwater metagenome</name>
    <dbReference type="NCBI Taxonomy" id="449393"/>
    <lineage>
        <taxon>unclassified sequences</taxon>
        <taxon>metagenomes</taxon>
        <taxon>ecological metagenomes</taxon>
    </lineage>
</organism>
<name>A0A6J6DMN2_9ZZZZ</name>
<accession>A0A6J6DMN2</accession>
<reference evidence="1" key="1">
    <citation type="submission" date="2020-05" db="EMBL/GenBank/DDBJ databases">
        <authorList>
            <person name="Chiriac C."/>
            <person name="Salcher M."/>
            <person name="Ghai R."/>
            <person name="Kavagutti S V."/>
        </authorList>
    </citation>
    <scope>NUCLEOTIDE SEQUENCE</scope>
</reference>
<gene>
    <name evidence="1" type="ORF">UFOPK1495_01635</name>
</gene>
<evidence type="ECO:0000313" key="1">
    <source>
        <dbReference type="EMBL" id="CAB4563383.1"/>
    </source>
</evidence>
<protein>
    <submittedName>
        <fullName evidence="1">Unannotated protein</fullName>
    </submittedName>
</protein>